<comment type="caution">
    <text evidence="2">The sequence shown here is derived from an EMBL/GenBank/DDBJ whole genome shotgun (WGS) entry which is preliminary data.</text>
</comment>
<proteinExistence type="predicted"/>
<dbReference type="EMBL" id="JACHMW010000001">
    <property type="protein sequence ID" value="MBB5847553.1"/>
    <property type="molecule type" value="Genomic_DNA"/>
</dbReference>
<evidence type="ECO:0000313" key="2">
    <source>
        <dbReference type="EMBL" id="MBB5847553.1"/>
    </source>
</evidence>
<dbReference type="NCBIfam" id="NF038396">
    <property type="entry name" value="NF038396 family protein"/>
    <property type="match status" value="1"/>
</dbReference>
<keyword evidence="1" id="KW-1133">Transmembrane helix</keyword>
<dbReference type="RefSeq" id="WP_017488959.1">
    <property type="nucleotide sequence ID" value="NZ_BAABAG010000002.1"/>
</dbReference>
<keyword evidence="1" id="KW-0472">Membrane</keyword>
<gene>
    <name evidence="2" type="ORF">HDA33_000117</name>
</gene>
<name>A0A4Y8ZIN8_9MICC</name>
<keyword evidence="3" id="KW-1185">Reference proteome</keyword>
<accession>A0A4Y8ZIN8</accession>
<protein>
    <submittedName>
        <fullName evidence="2">Uncharacterized protein</fullName>
    </submittedName>
</protein>
<sequence length="76" mass="8167">MAPTDPQDRLFTPQAVTFLALVACPVLAFVCAVMGLILVLQGKTIAGLVFLIVLTQVFAVGGLIAWNKRKRAQQGR</sequence>
<dbReference type="InterPro" id="IPR059228">
    <property type="entry name" value="Integral_mb_put"/>
</dbReference>
<feature type="transmembrane region" description="Helical" evidence="1">
    <location>
        <begin position="16"/>
        <end position="39"/>
    </location>
</feature>
<keyword evidence="1" id="KW-0812">Transmembrane</keyword>
<organism evidence="2 3">
    <name type="scientific">Micrococcus endophyticus</name>
    <dbReference type="NCBI Taxonomy" id="455343"/>
    <lineage>
        <taxon>Bacteria</taxon>
        <taxon>Bacillati</taxon>
        <taxon>Actinomycetota</taxon>
        <taxon>Actinomycetes</taxon>
        <taxon>Micrococcales</taxon>
        <taxon>Micrococcaceae</taxon>
        <taxon>Micrococcus</taxon>
    </lineage>
</organism>
<reference evidence="2 3" key="1">
    <citation type="submission" date="2020-08" db="EMBL/GenBank/DDBJ databases">
        <title>Sequencing the genomes of 1000 actinobacteria strains.</title>
        <authorList>
            <person name="Klenk H.-P."/>
        </authorList>
    </citation>
    <scope>NUCLEOTIDE SEQUENCE [LARGE SCALE GENOMIC DNA]</scope>
    <source>
        <strain evidence="2 3">DSM 17945</strain>
    </source>
</reference>
<evidence type="ECO:0000313" key="3">
    <source>
        <dbReference type="Proteomes" id="UP000567246"/>
    </source>
</evidence>
<feature type="transmembrane region" description="Helical" evidence="1">
    <location>
        <begin position="45"/>
        <end position="66"/>
    </location>
</feature>
<dbReference type="AlphaFoldDB" id="A0A4Y8ZIN8"/>
<dbReference type="Proteomes" id="UP000567246">
    <property type="component" value="Unassembled WGS sequence"/>
</dbReference>
<evidence type="ECO:0000256" key="1">
    <source>
        <dbReference type="SAM" id="Phobius"/>
    </source>
</evidence>